<feature type="transmembrane region" description="Helical" evidence="2">
    <location>
        <begin position="98"/>
        <end position="120"/>
    </location>
</feature>
<evidence type="ECO:0000256" key="2">
    <source>
        <dbReference type="SAM" id="Phobius"/>
    </source>
</evidence>
<sequence>MSTIVSTVRSLFLVPFTYTCAPIIRLLWLVFKHTAVVPTTIMFRTFLFAFVYVPLTPVLLAARISYDSTVPVEVWLYRLMVALRPHVVVLLVHMLHYFMISLFMGAVVGVVAGFHINLVARLFSIGQPAKTAEFTQTTLHFDRLVNQPTIKLKERDILARAQAIKAGLQDPSSTANGPNLGRQVEIKREPVLELEKFGSKTLRTDPTPDSDQNNEKDPGSTGAHVEQPVTSGIGVTLNRSANKSTPGFENTGQDPIAAIIRHLYEDDDGYGLMDYDNQKNNAQVMTNRKSKQRRKRTHRPSDTQRTCTFVDMIIEKETKSDTSLVLFSEPFEKSTSTKLYVEGLPTLASVESVEDDDAAGDETSSAVTVQTETEKDSK</sequence>
<evidence type="ECO:0000313" key="3">
    <source>
        <dbReference type="EMBL" id="RKP31320.1"/>
    </source>
</evidence>
<keyword evidence="4" id="KW-1185">Reference proteome</keyword>
<feature type="compositionally biased region" description="Polar residues" evidence="1">
    <location>
        <begin position="362"/>
        <end position="371"/>
    </location>
</feature>
<dbReference type="AlphaFoldDB" id="A0A4P9ZH75"/>
<proteinExistence type="predicted"/>
<reference evidence="4" key="1">
    <citation type="journal article" date="2018" name="Nat. Microbiol.">
        <title>Leveraging single-cell genomics to expand the fungal tree of life.</title>
        <authorList>
            <person name="Ahrendt S.R."/>
            <person name="Quandt C.A."/>
            <person name="Ciobanu D."/>
            <person name="Clum A."/>
            <person name="Salamov A."/>
            <person name="Andreopoulos B."/>
            <person name="Cheng J.F."/>
            <person name="Woyke T."/>
            <person name="Pelin A."/>
            <person name="Henrissat B."/>
            <person name="Reynolds N.K."/>
            <person name="Benny G.L."/>
            <person name="Smith M.E."/>
            <person name="James T.Y."/>
            <person name="Grigoriev I.V."/>
        </authorList>
    </citation>
    <scope>NUCLEOTIDE SEQUENCE [LARGE SCALE GENOMIC DNA]</scope>
    <source>
        <strain evidence="4">Baker2002</strain>
    </source>
</reference>
<keyword evidence="2" id="KW-1133">Transmembrane helix</keyword>
<accession>A0A4P9ZH75</accession>
<organism evidence="3 4">
    <name type="scientific">Metschnikowia bicuspidata</name>
    <dbReference type="NCBI Taxonomy" id="27322"/>
    <lineage>
        <taxon>Eukaryota</taxon>
        <taxon>Fungi</taxon>
        <taxon>Dikarya</taxon>
        <taxon>Ascomycota</taxon>
        <taxon>Saccharomycotina</taxon>
        <taxon>Pichiomycetes</taxon>
        <taxon>Metschnikowiaceae</taxon>
        <taxon>Metschnikowia</taxon>
    </lineage>
</organism>
<name>A0A4P9ZH75_9ASCO</name>
<dbReference type="OrthoDB" id="4090217at2759"/>
<gene>
    <name evidence="3" type="ORF">METBISCDRAFT_26687</name>
</gene>
<keyword evidence="2" id="KW-0472">Membrane</keyword>
<keyword evidence="2" id="KW-0812">Transmembrane</keyword>
<evidence type="ECO:0000256" key="1">
    <source>
        <dbReference type="SAM" id="MobiDB-lite"/>
    </source>
</evidence>
<feature type="transmembrane region" description="Helical" evidence="2">
    <location>
        <begin position="12"/>
        <end position="31"/>
    </location>
</feature>
<dbReference type="EMBL" id="ML004443">
    <property type="protein sequence ID" value="RKP31320.1"/>
    <property type="molecule type" value="Genomic_DNA"/>
</dbReference>
<feature type="region of interest" description="Disordered" evidence="1">
    <location>
        <begin position="196"/>
        <end position="250"/>
    </location>
</feature>
<feature type="region of interest" description="Disordered" evidence="1">
    <location>
        <begin position="353"/>
        <end position="378"/>
    </location>
</feature>
<protein>
    <submittedName>
        <fullName evidence="3">Uncharacterized protein</fullName>
    </submittedName>
</protein>
<dbReference type="Proteomes" id="UP000268321">
    <property type="component" value="Unassembled WGS sequence"/>
</dbReference>
<evidence type="ECO:0000313" key="4">
    <source>
        <dbReference type="Proteomes" id="UP000268321"/>
    </source>
</evidence>
<feature type="transmembrane region" description="Helical" evidence="2">
    <location>
        <begin position="43"/>
        <end position="62"/>
    </location>
</feature>
<feature type="compositionally biased region" description="Polar residues" evidence="1">
    <location>
        <begin position="237"/>
        <end position="250"/>
    </location>
</feature>